<evidence type="ECO:0000313" key="2">
    <source>
        <dbReference type="EMBL" id="CZQ99550.1"/>
    </source>
</evidence>
<dbReference type="EMBL" id="FJNE01000008">
    <property type="protein sequence ID" value="CZQ99550.1"/>
    <property type="molecule type" value="Genomic_DNA"/>
</dbReference>
<accession>A0A143YV07</accession>
<keyword evidence="3" id="KW-1185">Reference proteome</keyword>
<sequence>MTDVMSNKEVNSFFSGQPERLALFQKIERMIQSIGPAIITVGKTQISFRTKTQFAWIWMPLPASKKRPLHSLVLSFGCGRHIEDEQIVEAIEPYPGRWTHHVIIAEEADLTESVRDWLREAYQFSQNEGKR</sequence>
<evidence type="ECO:0000313" key="3">
    <source>
        <dbReference type="Proteomes" id="UP000242754"/>
    </source>
</evidence>
<name>A0A143YV07_9LACT</name>
<dbReference type="RefSeq" id="WP_087033937.1">
    <property type="nucleotide sequence ID" value="NZ_FJNE01000008.1"/>
</dbReference>
<dbReference type="AlphaFoldDB" id="A0A143YV07"/>
<gene>
    <name evidence="2" type="ORF">Tpal_2387</name>
</gene>
<dbReference type="STRING" id="140314.SAMN04488076_10752"/>
<proteinExistence type="predicted"/>
<dbReference type="Pfam" id="PF18899">
    <property type="entry name" value="DUF5655"/>
    <property type="match status" value="1"/>
</dbReference>
<dbReference type="InterPro" id="IPR043714">
    <property type="entry name" value="DUF5655"/>
</dbReference>
<dbReference type="OrthoDB" id="2167627at2"/>
<feature type="domain" description="DUF5655" evidence="1">
    <location>
        <begin position="11"/>
        <end position="125"/>
    </location>
</feature>
<organism evidence="2 3">
    <name type="scientific">Trichococcus palustris</name>
    <dbReference type="NCBI Taxonomy" id="140314"/>
    <lineage>
        <taxon>Bacteria</taxon>
        <taxon>Bacillati</taxon>
        <taxon>Bacillota</taxon>
        <taxon>Bacilli</taxon>
        <taxon>Lactobacillales</taxon>
        <taxon>Carnobacteriaceae</taxon>
        <taxon>Trichococcus</taxon>
    </lineage>
</organism>
<evidence type="ECO:0000259" key="1">
    <source>
        <dbReference type="Pfam" id="PF18899"/>
    </source>
</evidence>
<dbReference type="Proteomes" id="UP000242754">
    <property type="component" value="Unassembled WGS sequence"/>
</dbReference>
<reference evidence="2 3" key="1">
    <citation type="submission" date="2016-02" db="EMBL/GenBank/DDBJ databases">
        <authorList>
            <person name="Wen L."/>
            <person name="He K."/>
            <person name="Yang H."/>
        </authorList>
    </citation>
    <scope>NUCLEOTIDE SEQUENCE [LARGE SCALE GENOMIC DNA]</scope>
    <source>
        <strain evidence="2">Trichococcus palustris</strain>
    </source>
</reference>
<protein>
    <recommendedName>
        <fullName evidence="1">DUF5655 domain-containing protein</fullName>
    </recommendedName>
</protein>